<dbReference type="InterPro" id="IPR006487">
    <property type="entry name" value="Phage_lambda_L"/>
</dbReference>
<proteinExistence type="predicted"/>
<evidence type="ECO:0000313" key="1">
    <source>
        <dbReference type="EMBL" id="WET18216.1"/>
    </source>
</evidence>
<dbReference type="Pfam" id="PF05100">
    <property type="entry name" value="Phage_tail_L"/>
    <property type="match status" value="1"/>
</dbReference>
<protein>
    <submittedName>
        <fullName evidence="1">Minor tail protein L</fullName>
    </submittedName>
</protein>
<gene>
    <name evidence="1" type="ORF">S202_24</name>
</gene>
<dbReference type="GO" id="GO:0046718">
    <property type="term" value="P:symbiont entry into host cell"/>
    <property type="evidence" value="ECO:0007669"/>
    <property type="project" value="InterPro"/>
</dbReference>
<sequence>MRGFFCSCRMVAGKQEEKSMSENKKLYDEESGRSLFHNCLQSLYPGEIITLIEVDGSKFGAQVYRFHGENIQYTPEEIMQAQQTGTLPPKEITFRGEKYGARPFGISGISFDSSGKATKPQLTVANIDSRVSAMIRAYNGLMQAKVTIWITQRDLINSDGSIADGAYRKLVYYIERPNYVDKSVARFDLTSPYDMDGIMIPSRLTQSACYWAQRGWYKTGKGCGYNGQNGYFDKDNNPVDDPSLDFCPGTVTACRLRFGANNELDFGGCAVASLQRKNQ</sequence>
<dbReference type="GO" id="GO:0051536">
    <property type="term" value="F:iron-sulfur cluster binding"/>
    <property type="evidence" value="ECO:0007669"/>
    <property type="project" value="InterPro"/>
</dbReference>
<keyword evidence="2" id="KW-1185">Reference proteome</keyword>
<dbReference type="EMBL" id="OQ223306">
    <property type="protein sequence ID" value="WET18216.1"/>
    <property type="molecule type" value="Genomic_DNA"/>
</dbReference>
<dbReference type="Proteomes" id="UP001215034">
    <property type="component" value="Segment"/>
</dbReference>
<name>A0AAF0IAB5_9CAUD</name>
<accession>A0AAF0IAB5</accession>
<organism evidence="1 2">
    <name type="scientific">Shigella phage S2_02</name>
    <dbReference type="NCBI Taxonomy" id="3027007"/>
    <lineage>
        <taxon>Viruses</taxon>
        <taxon>Duplodnaviria</taxon>
        <taxon>Heunggongvirae</taxon>
        <taxon>Uroviricota</taxon>
        <taxon>Caudoviricetes</taxon>
        <taxon>Drexlerviridae</taxon>
        <taxon>Tunavirinae</taxon>
        <taxon>Tunavirus</taxon>
        <taxon>Tunavirus S202</taxon>
    </lineage>
</organism>
<dbReference type="NCBIfam" id="TIGR01600">
    <property type="entry name" value="phage_tail_L"/>
    <property type="match status" value="1"/>
</dbReference>
<dbReference type="GO" id="GO:0030430">
    <property type="term" value="C:host cell cytoplasm"/>
    <property type="evidence" value="ECO:0007669"/>
    <property type="project" value="InterPro"/>
</dbReference>
<reference evidence="1" key="1">
    <citation type="submission" date="2023-01" db="EMBL/GenBank/DDBJ databases">
        <authorList>
            <person name="Choi J."/>
            <person name="Chang Y."/>
        </authorList>
    </citation>
    <scope>NUCLEOTIDE SEQUENCE</scope>
</reference>
<evidence type="ECO:0000313" key="2">
    <source>
        <dbReference type="Proteomes" id="UP001215034"/>
    </source>
</evidence>